<dbReference type="OrthoDB" id="5975707at2759"/>
<dbReference type="Gene3D" id="1.10.238.10">
    <property type="entry name" value="EF-hand"/>
    <property type="match status" value="1"/>
</dbReference>
<reference evidence="1" key="1">
    <citation type="submission" date="2020-04" db="EMBL/GenBank/DDBJ databases">
        <authorList>
            <person name="Alioto T."/>
            <person name="Alioto T."/>
            <person name="Gomez Garrido J."/>
        </authorList>
    </citation>
    <scope>NUCLEOTIDE SEQUENCE</scope>
    <source>
        <strain evidence="1">A484AB</strain>
    </source>
</reference>
<dbReference type="SUPFAM" id="SSF47473">
    <property type="entry name" value="EF-hand"/>
    <property type="match status" value="1"/>
</dbReference>
<keyword evidence="2" id="KW-1185">Reference proteome</keyword>
<gene>
    <name evidence="1" type="ORF">PACLA_8A021064</name>
</gene>
<dbReference type="InterPro" id="IPR011992">
    <property type="entry name" value="EF-hand-dom_pair"/>
</dbReference>
<dbReference type="Proteomes" id="UP001152795">
    <property type="component" value="Unassembled WGS sequence"/>
</dbReference>
<evidence type="ECO:0000313" key="1">
    <source>
        <dbReference type="EMBL" id="CAB3979144.1"/>
    </source>
</evidence>
<sequence length="197" mass="22707">MEANGHEFLRRKFMHLFKSFQHSRGGFIIKEDAGIHSKQLESVLKRQLQSQGLSDDAIEKRIAEFDSDWVPSAMQYFTEMAKFAKNHADISVEEFMAFNMSIRDHVVEHGALPSWFEDSLRSSYVKCWSSKDGVLSEDGLELLPGVTKNSKALCHQFLTDNNNKKIDVTTFLSYIEDFYSNEDPGHISKYIHGYQEE</sequence>
<dbReference type="AlphaFoldDB" id="A0A7D9H9L6"/>
<dbReference type="EMBL" id="CACRXK020000171">
    <property type="protein sequence ID" value="CAB3979144.1"/>
    <property type="molecule type" value="Genomic_DNA"/>
</dbReference>
<proteinExistence type="predicted"/>
<comment type="caution">
    <text evidence="1">The sequence shown here is derived from an EMBL/GenBank/DDBJ whole genome shotgun (WGS) entry which is preliminary data.</text>
</comment>
<evidence type="ECO:0000313" key="2">
    <source>
        <dbReference type="Proteomes" id="UP001152795"/>
    </source>
</evidence>
<protein>
    <submittedName>
        <fullName evidence="1">Uncharacterized protein</fullName>
    </submittedName>
</protein>
<accession>A0A7D9H9L6</accession>
<name>A0A7D9H9L6_PARCT</name>
<organism evidence="1 2">
    <name type="scientific">Paramuricea clavata</name>
    <name type="common">Red gorgonian</name>
    <name type="synonym">Violescent sea-whip</name>
    <dbReference type="NCBI Taxonomy" id="317549"/>
    <lineage>
        <taxon>Eukaryota</taxon>
        <taxon>Metazoa</taxon>
        <taxon>Cnidaria</taxon>
        <taxon>Anthozoa</taxon>
        <taxon>Octocorallia</taxon>
        <taxon>Malacalcyonacea</taxon>
        <taxon>Plexauridae</taxon>
        <taxon>Paramuricea</taxon>
    </lineage>
</organism>